<feature type="region of interest" description="Disordered" evidence="1">
    <location>
        <begin position="75"/>
        <end position="116"/>
    </location>
</feature>
<evidence type="ECO:0000313" key="4">
    <source>
        <dbReference type="Proteomes" id="UP000627838"/>
    </source>
</evidence>
<feature type="transmembrane region" description="Helical" evidence="2">
    <location>
        <begin position="9"/>
        <end position="33"/>
    </location>
</feature>
<sequence>MPGKKISPIFVICAAIGVLLIGFAVLGTLIAGAKVDELDGDKAEIQIQLATLLNFILAGTAFILIGLGFQTASGTRAPAPQVPPGAWQQPPSPQHTPGMPQAPGAPMHQQQPPPQR</sequence>
<feature type="transmembrane region" description="Helical" evidence="2">
    <location>
        <begin position="45"/>
        <end position="69"/>
    </location>
</feature>
<organism evidence="3 4">
    <name type="scientific">Actinomadura algeriensis</name>
    <dbReference type="NCBI Taxonomy" id="1679523"/>
    <lineage>
        <taxon>Bacteria</taxon>
        <taxon>Bacillati</taxon>
        <taxon>Actinomycetota</taxon>
        <taxon>Actinomycetes</taxon>
        <taxon>Streptosporangiales</taxon>
        <taxon>Thermomonosporaceae</taxon>
        <taxon>Actinomadura</taxon>
    </lineage>
</organism>
<protein>
    <submittedName>
        <fullName evidence="3">Uncharacterized protein</fullName>
    </submittedName>
</protein>
<dbReference type="EMBL" id="JADBDZ010000001">
    <property type="protein sequence ID" value="MBE1531749.1"/>
    <property type="molecule type" value="Genomic_DNA"/>
</dbReference>
<proteinExistence type="predicted"/>
<evidence type="ECO:0000256" key="1">
    <source>
        <dbReference type="SAM" id="MobiDB-lite"/>
    </source>
</evidence>
<dbReference type="RefSeq" id="WP_192758558.1">
    <property type="nucleotide sequence ID" value="NZ_JADBDZ010000001.1"/>
</dbReference>
<keyword evidence="4" id="KW-1185">Reference proteome</keyword>
<keyword evidence="2" id="KW-0812">Transmembrane</keyword>
<keyword evidence="2" id="KW-0472">Membrane</keyword>
<evidence type="ECO:0000313" key="3">
    <source>
        <dbReference type="EMBL" id="MBE1531749.1"/>
    </source>
</evidence>
<keyword evidence="2" id="KW-1133">Transmembrane helix</keyword>
<gene>
    <name evidence="3" type="ORF">H4W34_001582</name>
</gene>
<comment type="caution">
    <text evidence="3">The sequence shown here is derived from an EMBL/GenBank/DDBJ whole genome shotgun (WGS) entry which is preliminary data.</text>
</comment>
<reference evidence="3 4" key="1">
    <citation type="submission" date="2020-10" db="EMBL/GenBank/DDBJ databases">
        <title>Sequencing the genomes of 1000 actinobacteria strains.</title>
        <authorList>
            <person name="Klenk H.-P."/>
        </authorList>
    </citation>
    <scope>NUCLEOTIDE SEQUENCE [LARGE SCALE GENOMIC DNA]</scope>
    <source>
        <strain evidence="3 4">DSM 46744</strain>
    </source>
</reference>
<evidence type="ECO:0000256" key="2">
    <source>
        <dbReference type="SAM" id="Phobius"/>
    </source>
</evidence>
<accession>A0ABR9JMR5</accession>
<dbReference type="Proteomes" id="UP000627838">
    <property type="component" value="Unassembled WGS sequence"/>
</dbReference>
<name>A0ABR9JMR5_9ACTN</name>